<dbReference type="SUPFAM" id="SSF53098">
    <property type="entry name" value="Ribonuclease H-like"/>
    <property type="match status" value="1"/>
</dbReference>
<protein>
    <submittedName>
        <fullName evidence="2">Ribonuclease HI family protein</fullName>
    </submittedName>
</protein>
<dbReference type="InterPro" id="IPR036397">
    <property type="entry name" value="RNaseH_sf"/>
</dbReference>
<organism evidence="2">
    <name type="scientific">candidate division WOR-3 bacterium</name>
    <dbReference type="NCBI Taxonomy" id="2052148"/>
    <lineage>
        <taxon>Bacteria</taxon>
        <taxon>Bacteria division WOR-3</taxon>
    </lineage>
</organism>
<gene>
    <name evidence="2" type="ORF">ENN51_07645</name>
</gene>
<dbReference type="Proteomes" id="UP000885672">
    <property type="component" value="Unassembled WGS sequence"/>
</dbReference>
<accession>A0A7V0T709</accession>
<evidence type="ECO:0000259" key="1">
    <source>
        <dbReference type="PROSITE" id="PS50879"/>
    </source>
</evidence>
<dbReference type="EMBL" id="DSBX01000289">
    <property type="protein sequence ID" value="HDR00137.1"/>
    <property type="molecule type" value="Genomic_DNA"/>
</dbReference>
<comment type="caution">
    <text evidence="2">The sequence shown here is derived from an EMBL/GenBank/DDBJ whole genome shotgun (WGS) entry which is preliminary data.</text>
</comment>
<dbReference type="GO" id="GO:0003676">
    <property type="term" value="F:nucleic acid binding"/>
    <property type="evidence" value="ECO:0007669"/>
    <property type="project" value="InterPro"/>
</dbReference>
<dbReference type="AlphaFoldDB" id="A0A7V0T709"/>
<name>A0A7V0T709_UNCW3</name>
<proteinExistence type="predicted"/>
<sequence>MAGYVIQTDGSSRRNPGPAGIGVAVIDPAGNTIKEISRAIGVRTCNQAEYEALARALEEAGKLTPPVVVQLDSELLYYQLSGKYRVRNEELKPLYERCRLLLDNAPGVTLKLVSRKENKIADKLAWTASGGK</sequence>
<dbReference type="Pfam" id="PF13456">
    <property type="entry name" value="RVT_3"/>
    <property type="match status" value="1"/>
</dbReference>
<evidence type="ECO:0000313" key="2">
    <source>
        <dbReference type="EMBL" id="HDR00137.1"/>
    </source>
</evidence>
<dbReference type="PANTHER" id="PTHR48475:SF1">
    <property type="entry name" value="RNASE H TYPE-1 DOMAIN-CONTAINING PROTEIN"/>
    <property type="match status" value="1"/>
</dbReference>
<reference evidence="2" key="1">
    <citation type="journal article" date="2020" name="mSystems">
        <title>Genome- and Community-Level Interaction Insights into Carbon Utilization and Element Cycling Functions of Hydrothermarchaeota in Hydrothermal Sediment.</title>
        <authorList>
            <person name="Zhou Z."/>
            <person name="Liu Y."/>
            <person name="Xu W."/>
            <person name="Pan J."/>
            <person name="Luo Z.H."/>
            <person name="Li M."/>
        </authorList>
    </citation>
    <scope>NUCLEOTIDE SEQUENCE [LARGE SCALE GENOMIC DNA]</scope>
    <source>
        <strain evidence="2">SpSt-1182</strain>
    </source>
</reference>
<dbReference type="InterPro" id="IPR002156">
    <property type="entry name" value="RNaseH_domain"/>
</dbReference>
<dbReference type="PROSITE" id="PS50879">
    <property type="entry name" value="RNASE_H_1"/>
    <property type="match status" value="1"/>
</dbReference>
<feature type="domain" description="RNase H type-1" evidence="1">
    <location>
        <begin position="1"/>
        <end position="130"/>
    </location>
</feature>
<dbReference type="GO" id="GO:0004523">
    <property type="term" value="F:RNA-DNA hybrid ribonuclease activity"/>
    <property type="evidence" value="ECO:0007669"/>
    <property type="project" value="InterPro"/>
</dbReference>
<dbReference type="CDD" id="cd09279">
    <property type="entry name" value="RNase_HI_like"/>
    <property type="match status" value="1"/>
</dbReference>
<dbReference type="PANTHER" id="PTHR48475">
    <property type="entry name" value="RIBONUCLEASE H"/>
    <property type="match status" value="1"/>
</dbReference>
<dbReference type="Gene3D" id="3.30.420.10">
    <property type="entry name" value="Ribonuclease H-like superfamily/Ribonuclease H"/>
    <property type="match status" value="1"/>
</dbReference>
<dbReference type="InterPro" id="IPR012337">
    <property type="entry name" value="RNaseH-like_sf"/>
</dbReference>